<dbReference type="Pfam" id="PF20167">
    <property type="entry name" value="Transposase_32"/>
    <property type="match status" value="1"/>
</dbReference>
<gene>
    <name evidence="2" type="ORF">G2W53_034930</name>
</gene>
<dbReference type="Proteomes" id="UP000634136">
    <property type="component" value="Unassembled WGS sequence"/>
</dbReference>
<dbReference type="InterPro" id="IPR046796">
    <property type="entry name" value="Transposase_32_dom"/>
</dbReference>
<dbReference type="AlphaFoldDB" id="A0A834SUW7"/>
<evidence type="ECO:0000313" key="3">
    <source>
        <dbReference type="Proteomes" id="UP000634136"/>
    </source>
</evidence>
<evidence type="ECO:0000313" key="2">
    <source>
        <dbReference type="EMBL" id="KAF7808187.1"/>
    </source>
</evidence>
<accession>A0A834SUW7</accession>
<dbReference type="OrthoDB" id="1714944at2759"/>
<sequence length="86" mass="10146">MISISRKSWKGWETKTSEVGQNYIFKAYLNINTRIWLHFINHNLMPSSHSSDITPTQDHLLYLLIKQKSVRLQDIIFASIKEVAHY</sequence>
<keyword evidence="3" id="KW-1185">Reference proteome</keyword>
<protein>
    <recommendedName>
        <fullName evidence="1">Putative plant transposon protein domain-containing protein</fullName>
    </recommendedName>
</protein>
<name>A0A834SUW7_9FABA</name>
<dbReference type="EMBL" id="JAAIUW010000011">
    <property type="protein sequence ID" value="KAF7808187.1"/>
    <property type="molecule type" value="Genomic_DNA"/>
</dbReference>
<comment type="caution">
    <text evidence="2">The sequence shown here is derived from an EMBL/GenBank/DDBJ whole genome shotgun (WGS) entry which is preliminary data.</text>
</comment>
<organism evidence="2 3">
    <name type="scientific">Senna tora</name>
    <dbReference type="NCBI Taxonomy" id="362788"/>
    <lineage>
        <taxon>Eukaryota</taxon>
        <taxon>Viridiplantae</taxon>
        <taxon>Streptophyta</taxon>
        <taxon>Embryophyta</taxon>
        <taxon>Tracheophyta</taxon>
        <taxon>Spermatophyta</taxon>
        <taxon>Magnoliopsida</taxon>
        <taxon>eudicotyledons</taxon>
        <taxon>Gunneridae</taxon>
        <taxon>Pentapetalae</taxon>
        <taxon>rosids</taxon>
        <taxon>fabids</taxon>
        <taxon>Fabales</taxon>
        <taxon>Fabaceae</taxon>
        <taxon>Caesalpinioideae</taxon>
        <taxon>Cassia clade</taxon>
        <taxon>Senna</taxon>
    </lineage>
</organism>
<feature type="domain" description="Putative plant transposon protein" evidence="1">
    <location>
        <begin position="12"/>
        <end position="85"/>
    </location>
</feature>
<proteinExistence type="predicted"/>
<reference evidence="2" key="1">
    <citation type="submission" date="2020-09" db="EMBL/GenBank/DDBJ databases">
        <title>Genome-Enabled Discovery of Anthraquinone Biosynthesis in Senna tora.</title>
        <authorList>
            <person name="Kang S.-H."/>
            <person name="Pandey R.P."/>
            <person name="Lee C.-M."/>
            <person name="Sim J.-S."/>
            <person name="Jeong J.-T."/>
            <person name="Choi B.-S."/>
            <person name="Jung M."/>
            <person name="Ginzburg D."/>
            <person name="Zhao K."/>
            <person name="Won S.Y."/>
            <person name="Oh T.-J."/>
            <person name="Yu Y."/>
            <person name="Kim N.-H."/>
            <person name="Lee O.R."/>
            <person name="Lee T.-H."/>
            <person name="Bashyal P."/>
            <person name="Kim T.-S."/>
            <person name="Lee W.-H."/>
            <person name="Kawkins C."/>
            <person name="Kim C.-K."/>
            <person name="Kim J.S."/>
            <person name="Ahn B.O."/>
            <person name="Rhee S.Y."/>
            <person name="Sohng J.K."/>
        </authorList>
    </citation>
    <scope>NUCLEOTIDE SEQUENCE</scope>
    <source>
        <tissue evidence="2">Leaf</tissue>
    </source>
</reference>
<evidence type="ECO:0000259" key="1">
    <source>
        <dbReference type="Pfam" id="PF20167"/>
    </source>
</evidence>